<gene>
    <name evidence="9" type="ORF">SAMN04487944_11942</name>
</gene>
<keyword evidence="10" id="KW-1185">Reference proteome</keyword>
<dbReference type="GO" id="GO:0055085">
    <property type="term" value="P:transmembrane transport"/>
    <property type="evidence" value="ECO:0007669"/>
    <property type="project" value="InterPro"/>
</dbReference>
<feature type="transmembrane region" description="Helical" evidence="7">
    <location>
        <begin position="229"/>
        <end position="249"/>
    </location>
</feature>
<dbReference type="PANTHER" id="PTHR43005:SF1">
    <property type="entry name" value="SPERMIDINE_PUTRESCINE TRANSPORT SYSTEM PERMEASE PROTEIN"/>
    <property type="match status" value="1"/>
</dbReference>
<dbReference type="STRING" id="531814.SAMN04487944_11942"/>
<dbReference type="SUPFAM" id="SSF161098">
    <property type="entry name" value="MetI-like"/>
    <property type="match status" value="1"/>
</dbReference>
<dbReference type="Gene3D" id="1.10.3720.10">
    <property type="entry name" value="MetI-like"/>
    <property type="match status" value="1"/>
</dbReference>
<evidence type="ECO:0000256" key="7">
    <source>
        <dbReference type="RuleBase" id="RU363032"/>
    </source>
</evidence>
<feature type="transmembrane region" description="Helical" evidence="7">
    <location>
        <begin position="261"/>
        <end position="280"/>
    </location>
</feature>
<dbReference type="PANTHER" id="PTHR43005">
    <property type="entry name" value="BLR7065 PROTEIN"/>
    <property type="match status" value="1"/>
</dbReference>
<feature type="transmembrane region" description="Helical" evidence="7">
    <location>
        <begin position="7"/>
        <end position="31"/>
    </location>
</feature>
<feature type="transmembrane region" description="Helical" evidence="7">
    <location>
        <begin position="198"/>
        <end position="217"/>
    </location>
</feature>
<dbReference type="EMBL" id="FOGL01000019">
    <property type="protein sequence ID" value="SES12674.1"/>
    <property type="molecule type" value="Genomic_DNA"/>
</dbReference>
<dbReference type="Proteomes" id="UP000199687">
    <property type="component" value="Unassembled WGS sequence"/>
</dbReference>
<proteinExistence type="inferred from homology"/>
<feature type="transmembrane region" description="Helical" evidence="7">
    <location>
        <begin position="131"/>
        <end position="147"/>
    </location>
</feature>
<evidence type="ECO:0000256" key="2">
    <source>
        <dbReference type="ARBA" id="ARBA00022448"/>
    </source>
</evidence>
<reference evidence="9 10" key="1">
    <citation type="submission" date="2016-10" db="EMBL/GenBank/DDBJ databases">
        <authorList>
            <person name="de Groot N.N."/>
        </authorList>
    </citation>
    <scope>NUCLEOTIDE SEQUENCE [LARGE SCALE GENOMIC DNA]</scope>
    <source>
        <strain evidence="9 10">CGMCC 1.7727</strain>
    </source>
</reference>
<dbReference type="RefSeq" id="WP_089743067.1">
    <property type="nucleotide sequence ID" value="NZ_FOGL01000019.1"/>
</dbReference>
<dbReference type="PROSITE" id="PS50928">
    <property type="entry name" value="ABC_TM1"/>
    <property type="match status" value="1"/>
</dbReference>
<protein>
    <submittedName>
        <fullName evidence="9">Multiple sugar transport system permease protein</fullName>
    </submittedName>
</protein>
<evidence type="ECO:0000256" key="3">
    <source>
        <dbReference type="ARBA" id="ARBA00022475"/>
    </source>
</evidence>
<keyword evidence="4 7" id="KW-0812">Transmembrane</keyword>
<feature type="domain" description="ABC transmembrane type-1" evidence="8">
    <location>
        <begin position="67"/>
        <end position="279"/>
    </location>
</feature>
<evidence type="ECO:0000256" key="4">
    <source>
        <dbReference type="ARBA" id="ARBA00022692"/>
    </source>
</evidence>
<evidence type="ECO:0000256" key="5">
    <source>
        <dbReference type="ARBA" id="ARBA00022989"/>
    </source>
</evidence>
<comment type="similarity">
    <text evidence="7">Belongs to the binding-protein-dependent transport system permease family.</text>
</comment>
<evidence type="ECO:0000313" key="10">
    <source>
        <dbReference type="Proteomes" id="UP000199687"/>
    </source>
</evidence>
<evidence type="ECO:0000259" key="8">
    <source>
        <dbReference type="PROSITE" id="PS50928"/>
    </source>
</evidence>
<evidence type="ECO:0000313" key="9">
    <source>
        <dbReference type="EMBL" id="SES12674.1"/>
    </source>
</evidence>
<accession>A0A1H9UU53</accession>
<evidence type="ECO:0000256" key="6">
    <source>
        <dbReference type="ARBA" id="ARBA00023136"/>
    </source>
</evidence>
<feature type="transmembrane region" description="Helical" evidence="7">
    <location>
        <begin position="71"/>
        <end position="92"/>
    </location>
</feature>
<name>A0A1H9UU53_9BACI</name>
<dbReference type="AlphaFoldDB" id="A0A1H9UU53"/>
<keyword evidence="5 7" id="KW-1133">Transmembrane helix</keyword>
<keyword evidence="3" id="KW-1003">Cell membrane</keyword>
<keyword evidence="2 7" id="KW-0813">Transport</keyword>
<feature type="transmembrane region" description="Helical" evidence="7">
    <location>
        <begin position="154"/>
        <end position="178"/>
    </location>
</feature>
<evidence type="ECO:0000256" key="1">
    <source>
        <dbReference type="ARBA" id="ARBA00004651"/>
    </source>
</evidence>
<dbReference type="InterPro" id="IPR035906">
    <property type="entry name" value="MetI-like_sf"/>
</dbReference>
<organism evidence="9 10">
    <name type="scientific">Gracilibacillus ureilyticus</name>
    <dbReference type="NCBI Taxonomy" id="531814"/>
    <lineage>
        <taxon>Bacteria</taxon>
        <taxon>Bacillati</taxon>
        <taxon>Bacillota</taxon>
        <taxon>Bacilli</taxon>
        <taxon>Bacillales</taxon>
        <taxon>Bacillaceae</taxon>
        <taxon>Gracilibacillus</taxon>
    </lineage>
</organism>
<dbReference type="InterPro" id="IPR000515">
    <property type="entry name" value="MetI-like"/>
</dbReference>
<dbReference type="Pfam" id="PF00528">
    <property type="entry name" value="BPD_transp_1"/>
    <property type="match status" value="1"/>
</dbReference>
<dbReference type="CDD" id="cd06261">
    <property type="entry name" value="TM_PBP2"/>
    <property type="match status" value="1"/>
</dbReference>
<keyword evidence="6 7" id="KW-0472">Membrane</keyword>
<dbReference type="GO" id="GO:0005886">
    <property type="term" value="C:plasma membrane"/>
    <property type="evidence" value="ECO:0007669"/>
    <property type="project" value="UniProtKB-SubCell"/>
</dbReference>
<keyword evidence="9" id="KW-0762">Sugar transport</keyword>
<sequence>MQRTNKMTYIFLIPTIIVFLVLTVYPLLYVITASFFSMNYLQGTEWKFVGFQGYQELFQDSLFWVAFKNTIIFVVIAVSLEVFFGLMFAILFQKNFKGSAIIRSIVLLPMLLPPITVALTWKMMYEYDYGIINYFLTLVGLPAIEWLSSADWALFSIVITDVWQWTPFAFLIILASLQTIPKDLYESAAVNGASGFQAFRYITLPLLKPVILLVLFLRTIDTFQIFDKMYVLTGGGPGNATETLTFYIYRQGFRYFETGYATAATLVVVIIIVILSIGYIKSVYKSAYSR</sequence>
<dbReference type="OrthoDB" id="9783714at2"/>
<comment type="subcellular location">
    <subcellularLocation>
        <location evidence="1 7">Cell membrane</location>
        <topology evidence="1 7">Multi-pass membrane protein</topology>
    </subcellularLocation>
</comment>
<feature type="transmembrane region" description="Helical" evidence="7">
    <location>
        <begin position="104"/>
        <end position="125"/>
    </location>
</feature>